<protein>
    <recommendedName>
        <fullName evidence="1">TLDc domain-containing protein</fullName>
    </recommendedName>
</protein>
<evidence type="ECO:0000313" key="2">
    <source>
        <dbReference type="EMBL" id="GAT93812.1"/>
    </source>
</evidence>
<dbReference type="VEuPathDB" id="AmoebaDB:EHI_007630"/>
<dbReference type="Pfam" id="PF07534">
    <property type="entry name" value="TLD"/>
    <property type="match status" value="1"/>
</dbReference>
<dbReference type="VEuPathDB" id="AmoebaDB:KM1_194920"/>
<comment type="caution">
    <text evidence="2">The sequence shown here is derived from an EMBL/GenBank/DDBJ whole genome shotgun (WGS) entry which is preliminary data.</text>
</comment>
<dbReference type="EMBL" id="BDEQ01000001">
    <property type="protein sequence ID" value="GAT93812.1"/>
    <property type="molecule type" value="Genomic_DNA"/>
</dbReference>
<gene>
    <name evidence="2" type="ORF">CL6EHI_007630</name>
</gene>
<dbReference type="InterPro" id="IPR006571">
    <property type="entry name" value="TLDc_dom"/>
</dbReference>
<dbReference type="Proteomes" id="UP000078387">
    <property type="component" value="Unassembled WGS sequence"/>
</dbReference>
<dbReference type="VEuPathDB" id="AmoebaDB:EHI7A_116370"/>
<dbReference type="VEuPathDB" id="AmoebaDB:EHI8A_192550"/>
<evidence type="ECO:0000313" key="3">
    <source>
        <dbReference type="Proteomes" id="UP000078387"/>
    </source>
</evidence>
<name>A0A5K1V151_ENTHI</name>
<dbReference type="AlphaFoldDB" id="A0A5K1V151"/>
<reference evidence="2 3" key="1">
    <citation type="submission" date="2016-05" db="EMBL/GenBank/DDBJ databases">
        <title>First whole genome sequencing of Entamoeba histolytica HM1:IMSS-clone-6.</title>
        <authorList>
            <person name="Mukherjee Avik.K."/>
            <person name="Izumyama S."/>
            <person name="Nakada-Tsukui K."/>
            <person name="Nozaki T."/>
        </authorList>
    </citation>
    <scope>NUCLEOTIDE SEQUENCE [LARGE SCALE GENOMIC DNA]</scope>
    <source>
        <strain evidence="2 3">HM1:IMSS clone 6</strain>
    </source>
</reference>
<dbReference type="OMA" id="VNDNNYF"/>
<proteinExistence type="predicted"/>
<feature type="domain" description="TLDc" evidence="1">
    <location>
        <begin position="13"/>
        <end position="107"/>
    </location>
</feature>
<dbReference type="VEuPathDB" id="AmoebaDB:EHI5A_165900"/>
<accession>A0A5K1V151</accession>
<evidence type="ECO:0000259" key="1">
    <source>
        <dbReference type="Pfam" id="PF07534"/>
    </source>
</evidence>
<sequence length="185" mass="22049">MKSEQQEMKQETKLRNLREWTGLSNYFILYDSDEMPFDRRSFQRVIYGRNNVMGLVITSSGEVFGSFHPTTLPQEDNDNEWVSDNNYFVFKINNEVCKYSKHERINTDWSLYLWSEHDNSLPNFYCVLFAFGLSFPLNNERSGIIRRGFECCYKSNQMLADGTYDNYNNVLFKPSRLILLQWFDN</sequence>
<organism evidence="2 3">
    <name type="scientific">Entamoeba histolytica</name>
    <dbReference type="NCBI Taxonomy" id="5759"/>
    <lineage>
        <taxon>Eukaryota</taxon>
        <taxon>Amoebozoa</taxon>
        <taxon>Evosea</taxon>
        <taxon>Archamoebae</taxon>
        <taxon>Mastigamoebida</taxon>
        <taxon>Entamoebidae</taxon>
        <taxon>Entamoeba</taxon>
    </lineage>
</organism>